<dbReference type="InterPro" id="IPR013431">
    <property type="entry name" value="Delta_60_rpt"/>
</dbReference>
<feature type="domain" description="Secretion system C-terminal sorting" evidence="1">
    <location>
        <begin position="760"/>
        <end position="831"/>
    </location>
</feature>
<dbReference type="PANTHER" id="PTHR42754:SF1">
    <property type="entry name" value="LIPOPROTEIN"/>
    <property type="match status" value="1"/>
</dbReference>
<dbReference type="Pfam" id="PF17164">
    <property type="entry name" value="DUF5122"/>
    <property type="match status" value="13"/>
</dbReference>
<organism evidence="2 3">
    <name type="scientific">Hymenobacter algoricola</name>
    <dbReference type="NCBI Taxonomy" id="486267"/>
    <lineage>
        <taxon>Bacteria</taxon>
        <taxon>Pseudomonadati</taxon>
        <taxon>Bacteroidota</taxon>
        <taxon>Cytophagia</taxon>
        <taxon>Cytophagales</taxon>
        <taxon>Hymenobacteraceae</taxon>
        <taxon>Hymenobacter</taxon>
    </lineage>
</organism>
<gene>
    <name evidence="2" type="ORF">GCM10022406_30960</name>
</gene>
<dbReference type="Proteomes" id="UP001499909">
    <property type="component" value="Unassembled WGS sequence"/>
</dbReference>
<dbReference type="NCBIfam" id="TIGR02608">
    <property type="entry name" value="delta_60_rpt"/>
    <property type="match status" value="13"/>
</dbReference>
<sequence>MLLPLLARPAAAQAVDPTFSRQSLYAPGSVYSVRQQADGRRLVVGAFTRVNGTPATNLVRFDASGALDQPFTQNLSGASGAIKAPQLASGKYLMVAFNSALTAGGLGRQSLLRLNNDGTADAAFDAGLGATANGSSSFVDEVAEQPDGKIVAVGFFDTFNSNTAGNITRLNANGTPDVSFSAGLGADDEVVTVTLQPDGKILVGGFFTSISGQVCNGLARLNANGTFDTSFFSPLQDFSYVSQITRQADGKLLISGNSLLSGGPANGLGLVRLNPNGSVDNTFSAPGFDSGSVGAVYFDTTVLPQPDGKIIVGGRLSSSGSSPGNGVVRLNADGSLDASFQAGSGINSQIGQINSLFLQANGTVLVGGSFSVFGTRDDTPLVQLTSTGALDPSFAPTIQRSGIVLALAQQPDGKLIIGGNFTEINGQRAHRLARVNTDGTLDAGFTGSIGSIPLSVHSVQVQPDGKVVAGTSNSVLRFQPGGSPDNGFFAGAFSGLNRVVLQPDGKILAGGSFTYSGPVTTATMVRLNATGSVDPTFSVSANAFPSFGTMSRTSTFALQPDGRIVAASLFAGSSSSELHIVRFLPTGAVDNTFNSTSTVTNLTFPGTVNALTLQPDGQILVGGVFTAYGSTPRAKVARLSPTGVLDAAFAQNLTLTGTVWTLAVQPNNRILVGGSFSSTTMPANLGRLLASGQADASFGSTVQPNGIVYALAVQPTGTIAVAGSFTSVGGLPTIGLARITASNVLRMAAPAAVAARTAAWPVPAHSVLHVQPDPTAHPLTVELVDALGRSVRQQAAMAGAEVGLSVAGLPAGLYLVRVAYTEGTVTRRVVVE</sequence>
<evidence type="ECO:0000313" key="3">
    <source>
        <dbReference type="Proteomes" id="UP001499909"/>
    </source>
</evidence>
<name>A0ABP7NH40_9BACT</name>
<dbReference type="Pfam" id="PF18962">
    <property type="entry name" value="Por_Secre_tail"/>
    <property type="match status" value="1"/>
</dbReference>
<evidence type="ECO:0000259" key="1">
    <source>
        <dbReference type="Pfam" id="PF18962"/>
    </source>
</evidence>
<reference evidence="3" key="1">
    <citation type="journal article" date="2019" name="Int. J. Syst. Evol. Microbiol.">
        <title>The Global Catalogue of Microorganisms (GCM) 10K type strain sequencing project: providing services to taxonomists for standard genome sequencing and annotation.</title>
        <authorList>
            <consortium name="The Broad Institute Genomics Platform"/>
            <consortium name="The Broad Institute Genome Sequencing Center for Infectious Disease"/>
            <person name="Wu L."/>
            <person name="Ma J."/>
        </authorList>
    </citation>
    <scope>NUCLEOTIDE SEQUENCE [LARGE SCALE GENOMIC DNA]</scope>
    <source>
        <strain evidence="3">JCM 17214</strain>
    </source>
</reference>
<evidence type="ECO:0000313" key="2">
    <source>
        <dbReference type="EMBL" id="GAA3946983.1"/>
    </source>
</evidence>
<keyword evidence="3" id="KW-1185">Reference proteome</keyword>
<dbReference type="Gene3D" id="2.80.10.50">
    <property type="match status" value="5"/>
</dbReference>
<accession>A0ABP7NH40</accession>
<dbReference type="SUPFAM" id="SSF63829">
    <property type="entry name" value="Calcium-dependent phosphotriesterase"/>
    <property type="match status" value="2"/>
</dbReference>
<protein>
    <recommendedName>
        <fullName evidence="1">Secretion system C-terminal sorting domain-containing protein</fullName>
    </recommendedName>
</protein>
<dbReference type="PANTHER" id="PTHR42754">
    <property type="entry name" value="ENDOGLUCANASE"/>
    <property type="match status" value="1"/>
</dbReference>
<comment type="caution">
    <text evidence="2">The sequence shown here is derived from an EMBL/GenBank/DDBJ whole genome shotgun (WGS) entry which is preliminary data.</text>
</comment>
<proteinExistence type="predicted"/>
<dbReference type="NCBIfam" id="TIGR04183">
    <property type="entry name" value="Por_Secre_tail"/>
    <property type="match status" value="1"/>
</dbReference>
<dbReference type="EMBL" id="BAABDH010000101">
    <property type="protein sequence ID" value="GAA3946983.1"/>
    <property type="molecule type" value="Genomic_DNA"/>
</dbReference>
<dbReference type="InterPro" id="IPR026444">
    <property type="entry name" value="Secre_tail"/>
</dbReference>